<name>A0ABY0KN30_9ACTN</name>
<feature type="transmembrane region" description="Helical" evidence="1">
    <location>
        <begin position="142"/>
        <end position="159"/>
    </location>
</feature>
<evidence type="ECO:0000313" key="3">
    <source>
        <dbReference type="Proteomes" id="UP000199405"/>
    </source>
</evidence>
<dbReference type="Pfam" id="PF14325">
    <property type="entry name" value="DUF4383"/>
    <property type="match status" value="1"/>
</dbReference>
<gene>
    <name evidence="2" type="ORF">GA0070562_4148</name>
</gene>
<reference evidence="2 3" key="1">
    <citation type="submission" date="2016-06" db="EMBL/GenBank/DDBJ databases">
        <authorList>
            <person name="Varghese N."/>
            <person name="Submissions Spin"/>
        </authorList>
    </citation>
    <scope>NUCLEOTIDE SEQUENCE [LARGE SCALE GENOMIC DNA]</scope>
    <source>
        <strain evidence="2 3">DSM 45142</strain>
    </source>
</reference>
<feature type="transmembrane region" description="Helical" evidence="1">
    <location>
        <begin position="75"/>
        <end position="97"/>
    </location>
</feature>
<organism evidence="2 3">
    <name type="scientific">Micromonospora tulbaghiae</name>
    <dbReference type="NCBI Taxonomy" id="479978"/>
    <lineage>
        <taxon>Bacteria</taxon>
        <taxon>Bacillati</taxon>
        <taxon>Actinomycetota</taxon>
        <taxon>Actinomycetes</taxon>
        <taxon>Micromonosporales</taxon>
        <taxon>Micromonosporaceae</taxon>
        <taxon>Micromonospora</taxon>
    </lineage>
</organism>
<proteinExistence type="predicted"/>
<evidence type="ECO:0008006" key="4">
    <source>
        <dbReference type="Google" id="ProtNLM"/>
    </source>
</evidence>
<keyword evidence="1" id="KW-1133">Transmembrane helix</keyword>
<keyword evidence="1" id="KW-0812">Transmembrane</keyword>
<protein>
    <recommendedName>
        <fullName evidence="4">DUF4383 domain-containing protein</fullName>
    </recommendedName>
</protein>
<sequence>MECLPARAAATPTGVTGMARDLREHASARPAVQKVALAAAALFALIGVLGFVPGITTHYGDMTFAGHHSEAKLLGVFQVSVLHNLLHLSFGLVGLVMARRLGGARVFLAGGGALYLVLWLYGFAIDRDTAVNFVPVNDADNWLHLALGFGMLAAGLLLNNNLGTGSRVEAPFDRP</sequence>
<evidence type="ECO:0000256" key="1">
    <source>
        <dbReference type="SAM" id="Phobius"/>
    </source>
</evidence>
<dbReference type="Proteomes" id="UP000199405">
    <property type="component" value="Unassembled WGS sequence"/>
</dbReference>
<keyword evidence="1" id="KW-0472">Membrane</keyword>
<feature type="transmembrane region" description="Helical" evidence="1">
    <location>
        <begin position="104"/>
        <end position="122"/>
    </location>
</feature>
<accession>A0ABY0KN30</accession>
<keyword evidence="3" id="KW-1185">Reference proteome</keyword>
<feature type="transmembrane region" description="Helical" evidence="1">
    <location>
        <begin position="35"/>
        <end position="55"/>
    </location>
</feature>
<comment type="caution">
    <text evidence="2">The sequence shown here is derived from an EMBL/GenBank/DDBJ whole genome shotgun (WGS) entry which is preliminary data.</text>
</comment>
<evidence type="ECO:0000313" key="2">
    <source>
        <dbReference type="EMBL" id="SCE91722.1"/>
    </source>
</evidence>
<dbReference type="EMBL" id="FMCQ01000004">
    <property type="protein sequence ID" value="SCE91722.1"/>
    <property type="molecule type" value="Genomic_DNA"/>
</dbReference>